<dbReference type="PANTHER" id="PTHR11593:SF10">
    <property type="entry name" value="60S RIBOSOMAL PROTEIN L17"/>
    <property type="match status" value="1"/>
</dbReference>
<comment type="similarity">
    <text evidence="1 6">Belongs to the universal ribosomal protein uL22 family.</text>
</comment>
<dbReference type="NCBIfam" id="TIGR01038">
    <property type="entry name" value="uL22_arch_euk"/>
    <property type="match status" value="1"/>
</dbReference>
<dbReference type="Gene3D" id="3.90.470.10">
    <property type="entry name" value="Ribosomal protein L22/L17"/>
    <property type="match status" value="1"/>
</dbReference>
<dbReference type="SUPFAM" id="SSF54843">
    <property type="entry name" value="Ribosomal protein L22"/>
    <property type="match status" value="1"/>
</dbReference>
<keyword evidence="2 6" id="KW-0689">Ribosomal protein</keyword>
<reference evidence="7 8" key="1">
    <citation type="journal article" date="2018" name="Elife">
        <title>Firefly genomes illuminate parallel origins of bioluminescence in beetles.</title>
        <authorList>
            <person name="Fallon T.R."/>
            <person name="Lower S.E."/>
            <person name="Chang C.H."/>
            <person name="Bessho-Uehara M."/>
            <person name="Martin G.J."/>
            <person name="Bewick A.J."/>
            <person name="Behringer M."/>
            <person name="Debat H.J."/>
            <person name="Wong I."/>
            <person name="Day J.C."/>
            <person name="Suvorov A."/>
            <person name="Silva C.J."/>
            <person name="Stanger-Hall K.F."/>
            <person name="Hall D.W."/>
            <person name="Schmitz R.J."/>
            <person name="Nelson D.R."/>
            <person name="Lewis S.M."/>
            <person name="Shigenobu S."/>
            <person name="Bybee S.M."/>
            <person name="Larracuente A.M."/>
            <person name="Oba Y."/>
            <person name="Weng J.K."/>
        </authorList>
    </citation>
    <scope>NUCLEOTIDE SEQUENCE [LARGE SCALE GENOMIC DNA]</scope>
    <source>
        <strain evidence="7">1611_PpyrPB1</strain>
        <tissue evidence="7">Whole body</tissue>
    </source>
</reference>
<organism evidence="7 8">
    <name type="scientific">Photinus pyralis</name>
    <name type="common">Common eastern firefly</name>
    <name type="synonym">Lampyris pyralis</name>
    <dbReference type="NCBI Taxonomy" id="7054"/>
    <lineage>
        <taxon>Eukaryota</taxon>
        <taxon>Metazoa</taxon>
        <taxon>Ecdysozoa</taxon>
        <taxon>Arthropoda</taxon>
        <taxon>Hexapoda</taxon>
        <taxon>Insecta</taxon>
        <taxon>Pterygota</taxon>
        <taxon>Neoptera</taxon>
        <taxon>Endopterygota</taxon>
        <taxon>Coleoptera</taxon>
        <taxon>Polyphaga</taxon>
        <taxon>Elateriformia</taxon>
        <taxon>Elateroidea</taxon>
        <taxon>Lampyridae</taxon>
        <taxon>Lampyrinae</taxon>
        <taxon>Photinus</taxon>
    </lineage>
</organism>
<dbReference type="EMBL" id="VVIM01000008">
    <property type="protein sequence ID" value="KAB0794773.1"/>
    <property type="molecule type" value="Genomic_DNA"/>
</dbReference>
<evidence type="ECO:0000256" key="4">
    <source>
        <dbReference type="ARBA" id="ARBA00035207"/>
    </source>
</evidence>
<dbReference type="Pfam" id="PF00237">
    <property type="entry name" value="Ribosomal_L22"/>
    <property type="match status" value="1"/>
</dbReference>
<evidence type="ECO:0000256" key="5">
    <source>
        <dbReference type="ARBA" id="ARBA00035325"/>
    </source>
</evidence>
<dbReference type="InterPro" id="IPR005721">
    <property type="entry name" value="Ribosomal_uL22_euk/arc"/>
</dbReference>
<evidence type="ECO:0000256" key="6">
    <source>
        <dbReference type="RuleBase" id="RU004005"/>
    </source>
</evidence>
<gene>
    <name evidence="7" type="ORF">PPYR_11612</name>
</gene>
<dbReference type="GO" id="GO:0002181">
    <property type="term" value="P:cytoplasmic translation"/>
    <property type="evidence" value="ECO:0007669"/>
    <property type="project" value="TreeGrafter"/>
</dbReference>
<proteinExistence type="inferred from homology"/>
<dbReference type="GO" id="GO:0022625">
    <property type="term" value="C:cytosolic large ribosomal subunit"/>
    <property type="evidence" value="ECO:0007669"/>
    <property type="project" value="TreeGrafter"/>
</dbReference>
<keyword evidence="8" id="KW-1185">Reference proteome</keyword>
<dbReference type="InterPro" id="IPR036394">
    <property type="entry name" value="Ribosomal_uL22_sf"/>
</dbReference>
<dbReference type="AlphaFoldDB" id="A0A5N4ABS4"/>
<evidence type="ECO:0000256" key="1">
    <source>
        <dbReference type="ARBA" id="ARBA00009451"/>
    </source>
</evidence>
<dbReference type="PANTHER" id="PTHR11593">
    <property type="entry name" value="60S RIBOSOMAL PROTEIN L17"/>
    <property type="match status" value="1"/>
</dbReference>
<dbReference type="InterPro" id="IPR001063">
    <property type="entry name" value="Ribosomal_uL22"/>
</dbReference>
<keyword evidence="3 6" id="KW-0687">Ribonucleoprotein</keyword>
<dbReference type="PROSITE" id="PS00464">
    <property type="entry name" value="RIBOSOMAL_L22"/>
    <property type="match status" value="1"/>
</dbReference>
<dbReference type="OrthoDB" id="10254664at2759"/>
<name>A0A5N4ABS4_PHOPY</name>
<accession>A0A5N4ABS4</accession>
<dbReference type="InterPro" id="IPR018260">
    <property type="entry name" value="Ribosomal_uL22_CS"/>
</dbReference>
<dbReference type="Proteomes" id="UP000327044">
    <property type="component" value="Unassembled WGS sequence"/>
</dbReference>
<evidence type="ECO:0000256" key="2">
    <source>
        <dbReference type="ARBA" id="ARBA00022980"/>
    </source>
</evidence>
<evidence type="ECO:0000256" key="3">
    <source>
        <dbReference type="ARBA" id="ARBA00023274"/>
    </source>
</evidence>
<evidence type="ECO:0000313" key="8">
    <source>
        <dbReference type="Proteomes" id="UP000327044"/>
    </source>
</evidence>
<dbReference type="CDD" id="cd00336">
    <property type="entry name" value="Ribosomal_L22"/>
    <property type="match status" value="1"/>
</dbReference>
<sequence>MVHYSFREDSAVNSCKAKGNNWLVHFKNTYETANVIRKMPLKRAYAYLKNVIAHKECVPFTRYKGGVGKCAQAKQFRTVQGRWPQKSAKFLIDLLKNAESNAEYNGLDVDRLVVRHLQVSRGCVSRRRRAFRAHGRINTHRYVPCNIQVYLTEEEYLPSIRKRTKRSIK</sequence>
<protein>
    <recommendedName>
        <fullName evidence="4">Large ribosomal subunit protein uL22</fullName>
    </recommendedName>
    <alternativeName>
        <fullName evidence="5">60S ribosomal protein L17</fullName>
    </alternativeName>
</protein>
<dbReference type="GO" id="GO:0003735">
    <property type="term" value="F:structural constituent of ribosome"/>
    <property type="evidence" value="ECO:0007669"/>
    <property type="project" value="InterPro"/>
</dbReference>
<comment type="caution">
    <text evidence="7">The sequence shown here is derived from an EMBL/GenBank/DDBJ whole genome shotgun (WGS) entry which is preliminary data.</text>
</comment>
<dbReference type="InParanoid" id="A0A5N4ABS4"/>
<evidence type="ECO:0000313" key="7">
    <source>
        <dbReference type="EMBL" id="KAB0794773.1"/>
    </source>
</evidence>